<feature type="domain" description="FAD-binding FR-type" evidence="17">
    <location>
        <begin position="152"/>
        <end position="263"/>
    </location>
</feature>
<dbReference type="InterPro" id="IPR017938">
    <property type="entry name" value="Riboflavin_synthase-like_b-brl"/>
</dbReference>
<evidence type="ECO:0000313" key="19">
    <source>
        <dbReference type="Proteomes" id="UP000246635"/>
    </source>
</evidence>
<keyword evidence="4 15" id="KW-0349">Heme</keyword>
<evidence type="ECO:0000256" key="1">
    <source>
        <dbReference type="ARBA" id="ARBA00006401"/>
    </source>
</evidence>
<feature type="binding site" evidence="15">
    <location>
        <begin position="397"/>
        <end position="400"/>
    </location>
    <ligand>
        <name>FAD</name>
        <dbReference type="ChEBI" id="CHEBI:57692"/>
    </ligand>
</feature>
<protein>
    <recommendedName>
        <fullName evidence="15">Flavohemoprotein</fullName>
    </recommendedName>
    <alternativeName>
        <fullName evidence="15">Flavohemoglobin</fullName>
    </alternativeName>
    <alternativeName>
        <fullName evidence="15">Hemoglobin-like protein</fullName>
    </alternativeName>
    <alternativeName>
        <fullName evidence="15">Nitric oxide dioxygenase</fullName>
        <shortName evidence="15">NO oxygenase</shortName>
        <shortName evidence="15">NOD</shortName>
        <ecNumber evidence="15">1.14.12.17</ecNumber>
    </alternativeName>
</protein>
<dbReference type="CDD" id="cd06184">
    <property type="entry name" value="flavohem_like_fad_nad_binding"/>
    <property type="match status" value="1"/>
</dbReference>
<keyword evidence="3 15" id="KW-0813">Transport</keyword>
<feature type="region of interest" description="Reductase" evidence="15">
    <location>
        <begin position="149"/>
        <end position="406"/>
    </location>
</feature>
<dbReference type="FunFam" id="3.40.50.80:FF:000010">
    <property type="entry name" value="Flavohemoprotein"/>
    <property type="match status" value="1"/>
</dbReference>
<dbReference type="Pfam" id="PF00970">
    <property type="entry name" value="FAD_binding_6"/>
    <property type="match status" value="1"/>
</dbReference>
<comment type="similarity">
    <text evidence="1 15">In the C-terminal section; belongs to the flavoprotein pyridine nucleotide cytochrome reductase family.</text>
</comment>
<feature type="binding site" evidence="15">
    <location>
        <position position="190"/>
    </location>
    <ligand>
        <name>FAD</name>
        <dbReference type="ChEBI" id="CHEBI:57692"/>
    </ligand>
</feature>
<comment type="cofactor">
    <cofactor evidence="15">
        <name>heme b</name>
        <dbReference type="ChEBI" id="CHEBI:60344"/>
    </cofactor>
    <text evidence="15">Binds 1 heme b (iron(II)-protoporphyrin IX) group per subunit.</text>
</comment>
<dbReference type="InterPro" id="IPR023950">
    <property type="entry name" value="Hmp"/>
</dbReference>
<evidence type="ECO:0000256" key="11">
    <source>
        <dbReference type="ARBA" id="ARBA00023004"/>
    </source>
</evidence>
<feature type="site" description="Influences the redox potential of the prosthetic heme and FAD groups" evidence="15">
    <location>
        <position position="396"/>
    </location>
</feature>
<evidence type="ECO:0000256" key="6">
    <source>
        <dbReference type="ARBA" id="ARBA00022630"/>
    </source>
</evidence>
<dbReference type="PANTHER" id="PTHR43396">
    <property type="entry name" value="FLAVOHEMOPROTEIN"/>
    <property type="match status" value="1"/>
</dbReference>
<keyword evidence="5 15" id="KW-0561">Oxygen transport</keyword>
<comment type="function">
    <text evidence="15">Is involved in NO detoxification in an aerobic process, termed nitric oxide dioxygenase (NOD) reaction that utilizes O(2) and NAD(P)H to convert NO to nitrate, which protects the bacterium from various noxious nitrogen compounds. Therefore, plays a central role in the inducible response to nitrosative stress.</text>
</comment>
<dbReference type="GO" id="GO:0019825">
    <property type="term" value="F:oxygen binding"/>
    <property type="evidence" value="ECO:0007669"/>
    <property type="project" value="InterPro"/>
</dbReference>
<dbReference type="PRINTS" id="PR00406">
    <property type="entry name" value="CYTB5RDTASE"/>
</dbReference>
<keyword evidence="18" id="KW-0223">Dioxygenase</keyword>
<evidence type="ECO:0000256" key="14">
    <source>
        <dbReference type="ARBA" id="ARBA00049433"/>
    </source>
</evidence>
<reference evidence="18 19" key="1">
    <citation type="submission" date="2018-05" db="EMBL/GenBank/DDBJ databases">
        <title>Genomic Encyclopedia of Type Strains, Phase III (KMG-III): the genomes of soil and plant-associated and newly described type strains.</title>
        <authorList>
            <person name="Whitman W."/>
        </authorList>
    </citation>
    <scope>NUCLEOTIDE SEQUENCE [LARGE SCALE GENOMIC DNA]</scope>
    <source>
        <strain evidence="18 19">CECT 5696</strain>
    </source>
</reference>
<evidence type="ECO:0000256" key="2">
    <source>
        <dbReference type="ARBA" id="ARBA00008414"/>
    </source>
</evidence>
<dbReference type="GO" id="GO:0071500">
    <property type="term" value="P:cellular response to nitrosative stress"/>
    <property type="evidence" value="ECO:0007669"/>
    <property type="project" value="TreeGrafter"/>
</dbReference>
<comment type="similarity">
    <text evidence="2 15">Belongs to the globin family. Two-domain flavohemoproteins subfamily.</text>
</comment>
<feature type="site" description="Influences the redox potential of the prosthetic heme and FAD groups" evidence="15">
    <location>
        <position position="84"/>
    </location>
</feature>
<dbReference type="HAMAP" id="MF_01252">
    <property type="entry name" value="Hmp"/>
    <property type="match status" value="1"/>
</dbReference>
<dbReference type="GO" id="GO:0020037">
    <property type="term" value="F:heme binding"/>
    <property type="evidence" value="ECO:0007669"/>
    <property type="project" value="InterPro"/>
</dbReference>
<evidence type="ECO:0000256" key="9">
    <source>
        <dbReference type="ARBA" id="ARBA00022857"/>
    </source>
</evidence>
<sequence>MLSAQTVSIIKSTVPVLAEHGLEITKTFYSRMFARHPELLNIFNHANQKQGRQQQALANAVYAAAAHIDNIGAILPAVKLIAHKHRSLGIKPEHYPIVGENLLAAIQEVLGDAATPEIIAAWGEAYGFIADAFISIEAEMYAEAEGAEGGWKDFRRFVVDRKQVESDVITSFYLVPEDGGAISSFIPGQYVTVKVNIPGAKNTMLRQYSLSCEPGKPYYRISVKREDGTSNHPDGAVSNYLHETVKVGDVLELSAPAGEFVLDLQDTRPVVLLSGGVGLTPMVSMLNTLATQGGERSVTFLHSALNGNVHALREEVLAAAGRIGQAAKVRFVYEQPSETDRAAGAFDREGRIDAAYLAEEAPKDAVYYICGPVPFMRAMVQALKANGVADESIRYEFFGPAGTLES</sequence>
<dbReference type="GO" id="GO:0008941">
    <property type="term" value="F:nitric oxide dioxygenase NAD(P)H activity"/>
    <property type="evidence" value="ECO:0007669"/>
    <property type="project" value="UniProtKB-UniRule"/>
</dbReference>
<dbReference type="InterPro" id="IPR001433">
    <property type="entry name" value="OxRdtase_FAD/NAD-bd"/>
</dbReference>
<dbReference type="Gene3D" id="2.40.30.10">
    <property type="entry name" value="Translation factors"/>
    <property type="match status" value="1"/>
</dbReference>
<keyword evidence="8 15" id="KW-0274">FAD</keyword>
<dbReference type="InterPro" id="IPR009050">
    <property type="entry name" value="Globin-like_sf"/>
</dbReference>
<gene>
    <name evidence="15" type="primary">hmp</name>
    <name evidence="18" type="ORF">DFQ01_101240</name>
</gene>
<dbReference type="PROSITE" id="PS51384">
    <property type="entry name" value="FAD_FR"/>
    <property type="match status" value="1"/>
</dbReference>
<dbReference type="AlphaFoldDB" id="A0A2V2Z0Y3"/>
<feature type="binding site" evidence="15">
    <location>
        <begin position="206"/>
        <end position="209"/>
    </location>
    <ligand>
        <name>FAD</name>
        <dbReference type="ChEBI" id="CHEBI:57692"/>
    </ligand>
</feature>
<evidence type="ECO:0000256" key="4">
    <source>
        <dbReference type="ARBA" id="ARBA00022617"/>
    </source>
</evidence>
<organism evidence="18 19">
    <name type="scientific">Paenibacillus cellulosilyticus</name>
    <dbReference type="NCBI Taxonomy" id="375489"/>
    <lineage>
        <taxon>Bacteria</taxon>
        <taxon>Bacillati</taxon>
        <taxon>Bacillota</taxon>
        <taxon>Bacilli</taxon>
        <taxon>Bacillales</taxon>
        <taxon>Paenibacillaceae</taxon>
        <taxon>Paenibacillus</taxon>
    </lineage>
</organism>
<dbReference type="GO" id="GO:0046872">
    <property type="term" value="F:metal ion binding"/>
    <property type="evidence" value="ECO:0007669"/>
    <property type="project" value="UniProtKB-KW"/>
</dbReference>
<feature type="binding site" evidence="15">
    <location>
        <begin position="276"/>
        <end position="281"/>
    </location>
    <ligand>
        <name>NADP(+)</name>
        <dbReference type="ChEBI" id="CHEBI:58349"/>
    </ligand>
</feature>
<dbReference type="Gene3D" id="3.40.50.80">
    <property type="entry name" value="Nucleotide-binding domain of ferredoxin-NADP reductase (FNR) module"/>
    <property type="match status" value="1"/>
</dbReference>
<dbReference type="NCBIfam" id="NF009805">
    <property type="entry name" value="PRK13289.1"/>
    <property type="match status" value="1"/>
</dbReference>
<keyword evidence="12 15" id="KW-0520">NAD</keyword>
<dbReference type="SUPFAM" id="SSF63380">
    <property type="entry name" value="Riboflavin synthase domain-like"/>
    <property type="match status" value="1"/>
</dbReference>
<evidence type="ECO:0000313" key="18">
    <source>
        <dbReference type="EMBL" id="PWW08517.1"/>
    </source>
</evidence>
<dbReference type="FunFam" id="1.10.490.10:FF:000003">
    <property type="entry name" value="Flavohemoprotein"/>
    <property type="match status" value="1"/>
</dbReference>
<dbReference type="PANTHER" id="PTHR43396:SF3">
    <property type="entry name" value="FLAVOHEMOPROTEIN"/>
    <property type="match status" value="1"/>
</dbReference>
<keyword evidence="10 15" id="KW-0560">Oxidoreductase</keyword>
<dbReference type="Gene3D" id="1.10.490.10">
    <property type="entry name" value="Globins"/>
    <property type="match status" value="1"/>
</dbReference>
<dbReference type="CDD" id="cd14777">
    <property type="entry name" value="Yhb1-globin-like"/>
    <property type="match status" value="1"/>
</dbReference>
<keyword evidence="19" id="KW-1185">Reference proteome</keyword>
<dbReference type="OrthoDB" id="9801223at2"/>
<evidence type="ECO:0000256" key="8">
    <source>
        <dbReference type="ARBA" id="ARBA00022827"/>
    </source>
</evidence>
<dbReference type="PROSITE" id="PS01033">
    <property type="entry name" value="GLOBIN"/>
    <property type="match status" value="1"/>
</dbReference>
<evidence type="ECO:0000256" key="7">
    <source>
        <dbReference type="ARBA" id="ARBA00022723"/>
    </source>
</evidence>
<dbReference type="InterPro" id="IPR017927">
    <property type="entry name" value="FAD-bd_FR_type"/>
</dbReference>
<comment type="catalytic activity">
    <reaction evidence="13 15">
        <text>2 nitric oxide + NADH + 2 O2 = 2 nitrate + NAD(+) + H(+)</text>
        <dbReference type="Rhea" id="RHEA:19469"/>
        <dbReference type="ChEBI" id="CHEBI:15378"/>
        <dbReference type="ChEBI" id="CHEBI:15379"/>
        <dbReference type="ChEBI" id="CHEBI:16480"/>
        <dbReference type="ChEBI" id="CHEBI:17632"/>
        <dbReference type="ChEBI" id="CHEBI:57540"/>
        <dbReference type="ChEBI" id="CHEBI:57945"/>
        <dbReference type="EC" id="1.14.12.17"/>
    </reaction>
</comment>
<dbReference type="SUPFAM" id="SSF52343">
    <property type="entry name" value="Ferredoxin reductase-like, C-terminal NADP-linked domain"/>
    <property type="match status" value="1"/>
</dbReference>
<feature type="active site" description="Charge relay system" evidence="15">
    <location>
        <position position="95"/>
    </location>
</feature>
<dbReference type="FunFam" id="2.40.30.10:FF:000034">
    <property type="entry name" value="Flavohemoprotein"/>
    <property type="match status" value="1"/>
</dbReference>
<evidence type="ECO:0000259" key="16">
    <source>
        <dbReference type="PROSITE" id="PS01033"/>
    </source>
</evidence>
<evidence type="ECO:0000256" key="5">
    <source>
        <dbReference type="ARBA" id="ARBA00022621"/>
    </source>
</evidence>
<comment type="cofactor">
    <cofactor evidence="15">
        <name>FAD</name>
        <dbReference type="ChEBI" id="CHEBI:57692"/>
    </cofactor>
    <text evidence="15">Binds 1 FAD per subunit.</text>
</comment>
<dbReference type="InterPro" id="IPR000971">
    <property type="entry name" value="Globin"/>
</dbReference>
<dbReference type="Pfam" id="PF00175">
    <property type="entry name" value="NAD_binding_1"/>
    <property type="match status" value="1"/>
</dbReference>
<keyword evidence="11 15" id="KW-0408">Iron</keyword>
<dbReference type="InterPro" id="IPR008333">
    <property type="entry name" value="Cbr1-like_FAD-bd_dom"/>
</dbReference>
<comment type="domain">
    <text evidence="15">Consists of two distinct domains; an N-terminal heme-containing oxygen-binding domain and a C-terminal reductase domain with binding sites for FAD and NAD(P)H.</text>
</comment>
<dbReference type="GO" id="GO:0046210">
    <property type="term" value="P:nitric oxide catabolic process"/>
    <property type="evidence" value="ECO:0007669"/>
    <property type="project" value="TreeGrafter"/>
</dbReference>
<dbReference type="Pfam" id="PF00042">
    <property type="entry name" value="Globin"/>
    <property type="match status" value="1"/>
</dbReference>
<evidence type="ECO:0000256" key="13">
    <source>
        <dbReference type="ARBA" id="ARBA00048649"/>
    </source>
</evidence>
<feature type="binding site" description="proximal binding residue" evidence="15">
    <location>
        <position position="85"/>
    </location>
    <ligand>
        <name>heme b</name>
        <dbReference type="ChEBI" id="CHEBI:60344"/>
    </ligand>
    <ligandPart>
        <name>Fe</name>
        <dbReference type="ChEBI" id="CHEBI:18248"/>
    </ligandPart>
</feature>
<dbReference type="EC" id="1.14.12.17" evidence="15"/>
<feature type="site" description="Involved in heme-bound ligand stabilization and O-O bond activation" evidence="15">
    <location>
        <position position="29"/>
    </location>
</feature>
<evidence type="ECO:0000256" key="3">
    <source>
        <dbReference type="ARBA" id="ARBA00022448"/>
    </source>
</evidence>
<proteinExistence type="inferred from homology"/>
<dbReference type="InterPro" id="IPR039261">
    <property type="entry name" value="FNR_nucleotide-bd"/>
</dbReference>
<feature type="domain" description="Globin" evidence="16">
    <location>
        <begin position="1"/>
        <end position="138"/>
    </location>
</feature>
<dbReference type="EMBL" id="QGTQ01000001">
    <property type="protein sequence ID" value="PWW08517.1"/>
    <property type="molecule type" value="Genomic_DNA"/>
</dbReference>
<keyword evidence="15" id="KW-0216">Detoxification</keyword>
<dbReference type="GO" id="GO:0009636">
    <property type="term" value="P:response to toxic substance"/>
    <property type="evidence" value="ECO:0007669"/>
    <property type="project" value="UniProtKB-KW"/>
</dbReference>
<comment type="caution">
    <text evidence="18">The sequence shown here is derived from an EMBL/GenBank/DDBJ whole genome shotgun (WGS) entry which is preliminary data.</text>
</comment>
<keyword evidence="9 15" id="KW-0521">NADP</keyword>
<dbReference type="GO" id="GO:0005344">
    <property type="term" value="F:oxygen carrier activity"/>
    <property type="evidence" value="ECO:0007669"/>
    <property type="project" value="UniProtKB-UniRule"/>
</dbReference>
<evidence type="ECO:0000256" key="15">
    <source>
        <dbReference type="HAMAP-Rule" id="MF_01252"/>
    </source>
</evidence>
<evidence type="ECO:0000259" key="17">
    <source>
        <dbReference type="PROSITE" id="PS51384"/>
    </source>
</evidence>
<name>A0A2V2Z0Y3_9BACL</name>
<evidence type="ECO:0000256" key="12">
    <source>
        <dbReference type="ARBA" id="ARBA00023027"/>
    </source>
</evidence>
<dbReference type="RefSeq" id="WP_110042046.1">
    <property type="nucleotide sequence ID" value="NZ_CP054613.1"/>
</dbReference>
<dbReference type="SUPFAM" id="SSF46458">
    <property type="entry name" value="Globin-like"/>
    <property type="match status" value="1"/>
</dbReference>
<keyword evidence="6 15" id="KW-0285">Flavoprotein</keyword>
<keyword evidence="7 15" id="KW-0479">Metal-binding</keyword>
<accession>A0A2V2Z0Y3</accession>
<dbReference type="Proteomes" id="UP000246635">
    <property type="component" value="Unassembled WGS sequence"/>
</dbReference>
<comment type="catalytic activity">
    <reaction evidence="14 15">
        <text>2 nitric oxide + NADPH + 2 O2 = 2 nitrate + NADP(+) + H(+)</text>
        <dbReference type="Rhea" id="RHEA:19465"/>
        <dbReference type="ChEBI" id="CHEBI:15378"/>
        <dbReference type="ChEBI" id="CHEBI:15379"/>
        <dbReference type="ChEBI" id="CHEBI:16480"/>
        <dbReference type="ChEBI" id="CHEBI:17632"/>
        <dbReference type="ChEBI" id="CHEBI:57783"/>
        <dbReference type="ChEBI" id="CHEBI:58349"/>
        <dbReference type="EC" id="1.14.12.17"/>
    </reaction>
</comment>
<dbReference type="InterPro" id="IPR012292">
    <property type="entry name" value="Globin/Proto"/>
</dbReference>
<dbReference type="GO" id="GO:0071949">
    <property type="term" value="F:FAD binding"/>
    <property type="evidence" value="ECO:0007669"/>
    <property type="project" value="InterPro"/>
</dbReference>
<feature type="active site" description="Charge relay system" evidence="15">
    <location>
        <position position="137"/>
    </location>
</feature>
<evidence type="ECO:0000256" key="10">
    <source>
        <dbReference type="ARBA" id="ARBA00023002"/>
    </source>
</evidence>